<feature type="repeat" description="ANK" evidence="6">
    <location>
        <begin position="1647"/>
        <end position="1683"/>
    </location>
</feature>
<comment type="caution">
    <text evidence="9">The sequence shown here is derived from an EMBL/GenBank/DDBJ whole genome shotgun (WGS) entry which is preliminary data.</text>
</comment>
<dbReference type="Proteomes" id="UP000288429">
    <property type="component" value="Unassembled WGS sequence"/>
</dbReference>
<evidence type="ECO:0000256" key="2">
    <source>
        <dbReference type="ARBA" id="ARBA00022737"/>
    </source>
</evidence>
<dbReference type="Pfam" id="PF12796">
    <property type="entry name" value="Ank_2"/>
    <property type="match status" value="6"/>
</dbReference>
<evidence type="ECO:0000313" key="9">
    <source>
        <dbReference type="EMBL" id="RSM16710.1"/>
    </source>
</evidence>
<accession>A0A428UR03</accession>
<dbReference type="SMART" id="SM00248">
    <property type="entry name" value="ANK"/>
    <property type="match status" value="18"/>
</dbReference>
<dbReference type="PROSITE" id="PS50088">
    <property type="entry name" value="ANK_REPEAT"/>
    <property type="match status" value="6"/>
</dbReference>
<keyword evidence="1" id="KW-0479">Metal-binding</keyword>
<feature type="compositionally biased region" description="Acidic residues" evidence="7">
    <location>
        <begin position="962"/>
        <end position="972"/>
    </location>
</feature>
<evidence type="ECO:0000256" key="4">
    <source>
        <dbReference type="ARBA" id="ARBA00022833"/>
    </source>
</evidence>
<dbReference type="SUPFAM" id="SSF48403">
    <property type="entry name" value="Ankyrin repeat"/>
    <property type="match status" value="2"/>
</dbReference>
<dbReference type="Pfam" id="PF00023">
    <property type="entry name" value="Ank"/>
    <property type="match status" value="2"/>
</dbReference>
<feature type="repeat" description="ANK" evidence="6">
    <location>
        <begin position="1473"/>
        <end position="1505"/>
    </location>
</feature>
<dbReference type="PANTHER" id="PTHR24198">
    <property type="entry name" value="ANKYRIN REPEAT AND PROTEIN KINASE DOMAIN-CONTAINING PROTEIN"/>
    <property type="match status" value="1"/>
</dbReference>
<evidence type="ECO:0000256" key="5">
    <source>
        <dbReference type="ARBA" id="ARBA00023043"/>
    </source>
</evidence>
<dbReference type="PROSITE" id="PS01357">
    <property type="entry name" value="ZF_ZZ_1"/>
    <property type="match status" value="1"/>
</dbReference>
<feature type="repeat" description="ANK" evidence="6">
    <location>
        <begin position="1167"/>
        <end position="1199"/>
    </location>
</feature>
<protein>
    <recommendedName>
        <fullName evidence="8">ZZ-type domain-containing protein</fullName>
    </recommendedName>
</protein>
<feature type="domain" description="ZZ-type" evidence="8">
    <location>
        <begin position="1774"/>
        <end position="1800"/>
    </location>
</feature>
<keyword evidence="2" id="KW-0677">Repeat</keyword>
<reference evidence="9 10" key="1">
    <citation type="submission" date="2017-06" db="EMBL/GenBank/DDBJ databases">
        <title>Cmopartive genomic analysis of Ambrosia Fusariam Clade fungi.</title>
        <authorList>
            <person name="Stajich J.E."/>
            <person name="Carrillo J."/>
            <person name="Kijimoto T."/>
            <person name="Eskalen A."/>
            <person name="O'Donnell K."/>
            <person name="Kasson M."/>
        </authorList>
    </citation>
    <scope>NUCLEOTIDE SEQUENCE [LARGE SCALE GENOMIC DNA]</scope>
    <source>
        <strain evidence="9 10">NRRL 20438</strain>
    </source>
</reference>
<evidence type="ECO:0000256" key="6">
    <source>
        <dbReference type="PROSITE-ProRule" id="PRU00023"/>
    </source>
</evidence>
<feature type="region of interest" description="Disordered" evidence="7">
    <location>
        <begin position="955"/>
        <end position="1000"/>
    </location>
</feature>
<proteinExistence type="predicted"/>
<feature type="region of interest" description="Disordered" evidence="7">
    <location>
        <begin position="36"/>
        <end position="91"/>
    </location>
</feature>
<dbReference type="GO" id="GO:0008270">
    <property type="term" value="F:zinc ion binding"/>
    <property type="evidence" value="ECO:0007669"/>
    <property type="project" value="UniProtKB-KW"/>
</dbReference>
<dbReference type="EMBL" id="NIZV01000043">
    <property type="protein sequence ID" value="RSM16710.1"/>
    <property type="molecule type" value="Genomic_DNA"/>
</dbReference>
<dbReference type="PANTHER" id="PTHR24198:SF165">
    <property type="entry name" value="ANKYRIN REPEAT-CONTAINING PROTEIN-RELATED"/>
    <property type="match status" value="1"/>
</dbReference>
<sequence>MDLDLLLYPTSLVPLRLIDQVEVAVIMAATTEATLLKTGEEEEEQPQGAEVPVNEATEVPDNTVSDEQNPKEAGNGDEAEDEKEKEDYKEYSHPVCDDHRLGLEVVSTDENTSSASYDIVAIHGMHSWSRNAWERNPRGPIYESWLDTRFNNLSEHSGRVMLYGYDPGDRSGKSFTCQGVYEEAEALLNALLEFRTPEIREKRRPIWFLSHDLGGLLVKAAMVLATRHENKYADILHCTRSLAFFGHPHRYETRGFLEEGIARLLSPMQYRPYVGNLWRTTKSLTEIVIEVNDAFLQTRLLTQAHLVNVISTIPPGPVKVFDQRMSTMGIPFELRYSVDQPNHWLTNEPQDTMHVFRDAPNQQWLGPELPDHLYPALYQLLDQSSPIYPHVKLELIEILSELDDLVDPFDNKIIHLRCTHANTSTTAWVSERARLYLQYKRETSQPLLFFKFDEHDIRFNNALAMLQTFNSRLLFHRPREVQEACKNIAASLELGGVTGRIRLFSDFEYLRGQSDFERTIHVLGCFDECDESSLWFLDELRDYLGRNESNFRLLIITTNGTKNDKAVAQALSQFAADTVTSIEYEPPKPLPPKIDQTAALLIQERPQFSWNEHYEKIRDLLFNYEHDGDLYDLLVDWLKSAREPFKSETGLFTGPFVPELVFATALAEMPDKRRTWAQKLLSWVLTSLRPLQVAEFSWISDDLWFGEEEGTKTRESTDQYGARHHVDNILKYFGGLLVVLHGEIRFRHPDTREWLLKDDMEDNKTWYRQGSEKGRHRVILNTCLSYLCDGEENATVWAQHLPYAIEFWPHHYHQISSEGDTVKGLLGESSRFKRWIEAYSVLPTPFLKPHPDSHKPLPVAAHFGFEDLVQSELKESKDDFETRGQALVEATRAGQLAVIELIIESFESGLSFDDEYLHQAVKAASFCEDHDVFQKVAQIIPEPPHAIPVWTAKNRVDQPANEPEDPEAGAEDVETHENPSNDKETDPQGEDKSQDSPHDPFHWLAVPLLQAATMGLDDVITKLISVGANPSPPKGTHLNEKTPLHRAAAYGNISSIKLLLDAGATWATPRTTPLLTAGSPLAATTLLENGATLDARMLEENRMPVQILSQWGDYLLLKTLLEYRDYKEYYKEESEGNPVTLAARFRNRKCLELLLKHGFNPNIPNPDGETALWWAINNRRTDMCRLLLEHGADPDLTPEKAVPPLVESVFANSLDIMKLLVEHKADINKKEVPGKGWQRTPLHAAIDDGHSDQVEYLLKQGADPNVKDSDDLWAIYTAAENGRTDMVRMLAEAKADLNTLSGEQKWTPIHACTKYPEIVQLLIELGADLTITSLAQSTPLDVAVLRGHRETIDVILSKSKVKFDLLLQPTRKVMAIAVDLNYVDVIEAILEAGADVNTLDPMNDNNKNESLLCMAMRLPSEDMVRKLLEFRPDLDVRSEKQNTVLHCITERSPVASFRLVVNAGGRLDVVNNMGLTPLQMAARNENLEVFRYMMTKEAALSMLHNSSSDRSGTVLHDACKVGSLEMVRMLIEKQFDLNFVTDGYFGTPLITATMSYMDGVQKKEMLELLLENGADPSVRAGFFGYPLNSACMCCPAELIKLLLDKNASIDFQDPFGRKPAHIACYNSLEVLNLLNAPDSDFAVRDELGRVPLHYAVVNGQLDIAEEVLTRSERVGITIDVKDNDGWTPLLWAARASTTLRQLPSTDPMTTDMVSFLLERGADPTIEGLGFSAPSPASQIAYYSGADDIGDLIVSKTNKDPPTSKRRGKREGGFCDCCLLEIVGSHVMCETCSDFWLCFKCSRSRSKFHPRHEFRDQGEEWDDNGNVEGEKVEEVPKTPVKVNGDVLAAIPEEGSQSDEFDDEIVG</sequence>
<evidence type="ECO:0000256" key="1">
    <source>
        <dbReference type="ARBA" id="ARBA00022723"/>
    </source>
</evidence>
<evidence type="ECO:0000259" key="8">
    <source>
        <dbReference type="PROSITE" id="PS01357"/>
    </source>
</evidence>
<keyword evidence="4" id="KW-0862">Zinc</keyword>
<feature type="compositionally biased region" description="Basic and acidic residues" evidence="7">
    <location>
        <begin position="973"/>
        <end position="1000"/>
    </location>
</feature>
<dbReference type="PRINTS" id="PR01415">
    <property type="entry name" value="ANKYRIN"/>
</dbReference>
<feature type="repeat" description="ANK" evidence="6">
    <location>
        <begin position="1039"/>
        <end position="1064"/>
    </location>
</feature>
<dbReference type="InterPro" id="IPR002110">
    <property type="entry name" value="Ankyrin_rpt"/>
</dbReference>
<evidence type="ECO:0000256" key="3">
    <source>
        <dbReference type="ARBA" id="ARBA00022771"/>
    </source>
</evidence>
<keyword evidence="5 6" id="KW-0040">ANK repeat</keyword>
<evidence type="ECO:0000256" key="7">
    <source>
        <dbReference type="SAM" id="MobiDB-lite"/>
    </source>
</evidence>
<feature type="compositionally biased region" description="Acidic residues" evidence="7">
    <location>
        <begin position="75"/>
        <end position="84"/>
    </location>
</feature>
<dbReference type="InterPro" id="IPR000433">
    <property type="entry name" value="Znf_ZZ"/>
</dbReference>
<feature type="repeat" description="ANK" evidence="6">
    <location>
        <begin position="1237"/>
        <end position="1269"/>
    </location>
</feature>
<dbReference type="InterPro" id="IPR036770">
    <property type="entry name" value="Ankyrin_rpt-contain_sf"/>
</dbReference>
<dbReference type="SUPFAM" id="SSF57850">
    <property type="entry name" value="RING/U-box"/>
    <property type="match status" value="1"/>
</dbReference>
<dbReference type="CDD" id="cd02249">
    <property type="entry name" value="ZZ"/>
    <property type="match status" value="1"/>
</dbReference>
<dbReference type="PROSITE" id="PS50297">
    <property type="entry name" value="ANK_REP_REGION"/>
    <property type="match status" value="3"/>
</dbReference>
<keyword evidence="3" id="KW-0863">Zinc-finger</keyword>
<name>A0A428UR03_9HYPO</name>
<gene>
    <name evidence="9" type="ORF">CDV31_004482</name>
</gene>
<organism evidence="9 10">
    <name type="scientific">Fusarium ambrosium</name>
    <dbReference type="NCBI Taxonomy" id="131363"/>
    <lineage>
        <taxon>Eukaryota</taxon>
        <taxon>Fungi</taxon>
        <taxon>Dikarya</taxon>
        <taxon>Ascomycota</taxon>
        <taxon>Pezizomycotina</taxon>
        <taxon>Sordariomycetes</taxon>
        <taxon>Hypocreomycetidae</taxon>
        <taxon>Hypocreales</taxon>
        <taxon>Nectriaceae</taxon>
        <taxon>Fusarium</taxon>
        <taxon>Fusarium solani species complex</taxon>
    </lineage>
</organism>
<keyword evidence="10" id="KW-1185">Reference proteome</keyword>
<feature type="repeat" description="ANK" evidence="6">
    <location>
        <begin position="1510"/>
        <end position="1542"/>
    </location>
</feature>
<evidence type="ECO:0000313" key="10">
    <source>
        <dbReference type="Proteomes" id="UP000288429"/>
    </source>
</evidence>
<dbReference type="Gene3D" id="1.25.40.20">
    <property type="entry name" value="Ankyrin repeat-containing domain"/>
    <property type="match status" value="4"/>
</dbReference>